<keyword evidence="2" id="KW-1185">Reference proteome</keyword>
<protein>
    <submittedName>
        <fullName evidence="1">Putative effector protein</fullName>
    </submittedName>
</protein>
<reference evidence="1 2" key="1">
    <citation type="journal article" date="2010" name="Science">
        <title>Genome expansion and gene loss in powdery mildew fungi reveal tradeoffs in extreme parasitism.</title>
        <authorList>
            <person name="Spanu P.D."/>
            <person name="Abbott J.C."/>
            <person name="Amselem J."/>
            <person name="Burgis T.A."/>
            <person name="Soanes D.M."/>
            <person name="Stueber K."/>
            <person name="Ver Loren van Themaat E."/>
            <person name="Brown J.K.M."/>
            <person name="Butcher S.A."/>
            <person name="Gurr S.J."/>
            <person name="Lebrun M.-H."/>
            <person name="Ridout C.J."/>
            <person name="Schulze-Lefert P."/>
            <person name="Talbot N.J."/>
            <person name="Ahmadinejad N."/>
            <person name="Ametz C."/>
            <person name="Barton G.R."/>
            <person name="Benjdia M."/>
            <person name="Bidzinski P."/>
            <person name="Bindschedler L.V."/>
            <person name="Both M."/>
            <person name="Brewer M.T."/>
            <person name="Cadle-Davidson L."/>
            <person name="Cadle-Davidson M.M."/>
            <person name="Collemare J."/>
            <person name="Cramer R."/>
            <person name="Frenkel O."/>
            <person name="Godfrey D."/>
            <person name="Harriman J."/>
            <person name="Hoede C."/>
            <person name="King B.C."/>
            <person name="Klages S."/>
            <person name="Kleemann J."/>
            <person name="Knoll D."/>
            <person name="Koti P.S."/>
            <person name="Kreplak J."/>
            <person name="Lopez-Ruiz F.J."/>
            <person name="Lu X."/>
            <person name="Maekawa T."/>
            <person name="Mahanil S."/>
            <person name="Micali C."/>
            <person name="Milgroom M.G."/>
            <person name="Montana G."/>
            <person name="Noir S."/>
            <person name="O'Connell R.J."/>
            <person name="Oberhaensli S."/>
            <person name="Parlange F."/>
            <person name="Pedersen C."/>
            <person name="Quesneville H."/>
            <person name="Reinhardt R."/>
            <person name="Rott M."/>
            <person name="Sacristan S."/>
            <person name="Schmidt S.M."/>
            <person name="Schoen M."/>
            <person name="Skamnioti P."/>
            <person name="Sommer H."/>
            <person name="Stephens A."/>
            <person name="Takahara H."/>
            <person name="Thordal-Christensen H."/>
            <person name="Vigouroux M."/>
            <person name="Wessling R."/>
            <person name="Wicker T."/>
            <person name="Panstruga R."/>
        </authorList>
    </citation>
    <scope>NUCLEOTIDE SEQUENCE [LARGE SCALE GENOMIC DNA]</scope>
    <source>
        <strain evidence="1">DH14</strain>
    </source>
</reference>
<accession>N1JB62</accession>
<gene>
    <name evidence="1" type="ORF">BGHDH14_bghG000920000001001</name>
</gene>
<dbReference type="EMBL" id="CAUH01000920">
    <property type="protein sequence ID" value="CCU75033.1"/>
    <property type="molecule type" value="Genomic_DNA"/>
</dbReference>
<dbReference type="HOGENOM" id="CLU_1643415_0_0_1"/>
<dbReference type="Proteomes" id="UP000015441">
    <property type="component" value="Unassembled WGS sequence"/>
</dbReference>
<evidence type="ECO:0000313" key="2">
    <source>
        <dbReference type="Proteomes" id="UP000015441"/>
    </source>
</evidence>
<sequence>MQNHEFKGLTNISDKGMKCVTVWDLSSAPLDTIYSPSSILHMEKIPHTYWPEACVGYKFKYKTIWLYIELVLKTWSEIGDSKKLNFPIVNYAGFLFWPLRLPETHTRGLTYAFAIGYHIRLNDYGLYIADLREGVLSNYRRCLNLPRDDIRSLQGKLSPAL</sequence>
<evidence type="ECO:0000313" key="1">
    <source>
        <dbReference type="EMBL" id="CCU75033.1"/>
    </source>
</evidence>
<dbReference type="AlphaFoldDB" id="N1JB62"/>
<comment type="caution">
    <text evidence="1">The sequence shown here is derived from an EMBL/GenBank/DDBJ whole genome shotgun (WGS) entry which is preliminary data.</text>
</comment>
<organism evidence="1 2">
    <name type="scientific">Blumeria graminis f. sp. hordei (strain DH14)</name>
    <name type="common">Barley powdery mildew</name>
    <name type="synonym">Oidium monilioides f. sp. hordei</name>
    <dbReference type="NCBI Taxonomy" id="546991"/>
    <lineage>
        <taxon>Eukaryota</taxon>
        <taxon>Fungi</taxon>
        <taxon>Dikarya</taxon>
        <taxon>Ascomycota</taxon>
        <taxon>Pezizomycotina</taxon>
        <taxon>Leotiomycetes</taxon>
        <taxon>Erysiphales</taxon>
        <taxon>Erysiphaceae</taxon>
        <taxon>Blumeria</taxon>
        <taxon>Blumeria hordei</taxon>
    </lineage>
</organism>
<proteinExistence type="predicted"/>
<name>N1JB62_BLUG1</name>
<dbReference type="InParanoid" id="N1JB62"/>